<dbReference type="GO" id="GO:0009609">
    <property type="term" value="P:response to symbiotic bacterium"/>
    <property type="evidence" value="ECO:0007669"/>
    <property type="project" value="UniProtKB-ARBA"/>
</dbReference>
<dbReference type="EMBL" id="CABIKO010000055">
    <property type="protein sequence ID" value="VVA21880.1"/>
    <property type="molecule type" value="Genomic_DNA"/>
</dbReference>
<dbReference type="InParanoid" id="A0A5E4F367"/>
<evidence type="ECO:0000256" key="5">
    <source>
        <dbReference type="ARBA" id="ARBA00022729"/>
    </source>
</evidence>
<dbReference type="PROSITE" id="PS00136">
    <property type="entry name" value="SUBTILASE_ASP"/>
    <property type="match status" value="1"/>
</dbReference>
<dbReference type="FunFam" id="3.40.50.200:FF:000006">
    <property type="entry name" value="Subtilisin-like protease SBT1.5"/>
    <property type="match status" value="1"/>
</dbReference>
<dbReference type="GO" id="GO:0005576">
    <property type="term" value="C:extracellular region"/>
    <property type="evidence" value="ECO:0007669"/>
    <property type="project" value="UniProtKB-SubCell"/>
</dbReference>
<keyword evidence="6 10" id="KW-0378">Hydrolase</keyword>
<evidence type="ECO:0000259" key="14">
    <source>
        <dbReference type="Pfam" id="PF05922"/>
    </source>
</evidence>
<evidence type="ECO:0000256" key="7">
    <source>
        <dbReference type="ARBA" id="ARBA00022825"/>
    </source>
</evidence>
<comment type="subcellular location">
    <subcellularLocation>
        <location evidence="1">Secreted</location>
    </subcellularLocation>
</comment>
<dbReference type="Pfam" id="PF17766">
    <property type="entry name" value="fn3_6"/>
    <property type="match status" value="1"/>
</dbReference>
<dbReference type="CDD" id="cd02120">
    <property type="entry name" value="PA_subtilisin_like"/>
    <property type="match status" value="1"/>
</dbReference>
<dbReference type="Pfam" id="PF05922">
    <property type="entry name" value="Inhibitor_I9"/>
    <property type="match status" value="1"/>
</dbReference>
<keyword evidence="3" id="KW-0964">Secreted</keyword>
<dbReference type="InterPro" id="IPR000209">
    <property type="entry name" value="Peptidase_S8/S53_dom"/>
</dbReference>
<name>A0A5E4F367_PRUDU</name>
<dbReference type="InterPro" id="IPR023827">
    <property type="entry name" value="Peptidase_S8_Asp-AS"/>
</dbReference>
<dbReference type="Gene3D" id="2.60.40.2310">
    <property type="match status" value="1"/>
</dbReference>
<dbReference type="InterPro" id="IPR015500">
    <property type="entry name" value="Peptidase_S8_subtilisin-rel"/>
</dbReference>
<dbReference type="Gramene" id="VVA21880">
    <property type="protein sequence ID" value="VVA21880"/>
    <property type="gene ID" value="Prudul26B018523"/>
</dbReference>
<dbReference type="InterPro" id="IPR036852">
    <property type="entry name" value="Peptidase_S8/S53_dom_sf"/>
</dbReference>
<evidence type="ECO:0000256" key="1">
    <source>
        <dbReference type="ARBA" id="ARBA00004613"/>
    </source>
</evidence>
<evidence type="ECO:0000256" key="11">
    <source>
        <dbReference type="RuleBase" id="RU003355"/>
    </source>
</evidence>
<evidence type="ECO:0000313" key="17">
    <source>
        <dbReference type="Proteomes" id="UP000327085"/>
    </source>
</evidence>
<proteinExistence type="inferred from homology"/>
<dbReference type="InterPro" id="IPR037045">
    <property type="entry name" value="S8pro/Inhibitor_I9_sf"/>
</dbReference>
<dbReference type="CDD" id="cd04852">
    <property type="entry name" value="Peptidases_S8_3"/>
    <property type="match status" value="1"/>
</dbReference>
<evidence type="ECO:0000313" key="16">
    <source>
        <dbReference type="EMBL" id="VVA21880.1"/>
    </source>
</evidence>
<feature type="domain" description="Inhibitor I9" evidence="14">
    <location>
        <begin position="35"/>
        <end position="112"/>
    </location>
</feature>
<keyword evidence="5 12" id="KW-0732">Signal</keyword>
<feature type="active site" description="Charge relay system" evidence="9 10">
    <location>
        <position position="535"/>
    </location>
</feature>
<evidence type="ECO:0000259" key="15">
    <source>
        <dbReference type="Pfam" id="PF17766"/>
    </source>
</evidence>
<keyword evidence="4 10" id="KW-0645">Protease</keyword>
<reference evidence="17" key="1">
    <citation type="journal article" date="2020" name="Plant J.">
        <title>Transposons played a major role in the diversification between the closely related almond and peach genomes: results from the almond genome sequence.</title>
        <authorList>
            <person name="Alioto T."/>
            <person name="Alexiou K.G."/>
            <person name="Bardil A."/>
            <person name="Barteri F."/>
            <person name="Castanera R."/>
            <person name="Cruz F."/>
            <person name="Dhingra A."/>
            <person name="Duval H."/>
            <person name="Fernandez I Marti A."/>
            <person name="Frias L."/>
            <person name="Galan B."/>
            <person name="Garcia J.L."/>
            <person name="Howad W."/>
            <person name="Gomez-Garrido J."/>
            <person name="Gut M."/>
            <person name="Julca I."/>
            <person name="Morata J."/>
            <person name="Puigdomenech P."/>
            <person name="Ribeca P."/>
            <person name="Rubio Cabetas M.J."/>
            <person name="Vlasova A."/>
            <person name="Wirthensohn M."/>
            <person name="Garcia-Mas J."/>
            <person name="Gabaldon T."/>
            <person name="Casacuberta J.M."/>
            <person name="Arus P."/>
        </authorList>
    </citation>
    <scope>NUCLEOTIDE SEQUENCE [LARGE SCALE GENOMIC DNA]</scope>
    <source>
        <strain evidence="17">cv. Texas</strain>
    </source>
</reference>
<evidence type="ECO:0000256" key="8">
    <source>
        <dbReference type="ARBA" id="ARBA00023180"/>
    </source>
</evidence>
<evidence type="ECO:0000256" key="12">
    <source>
        <dbReference type="SAM" id="SignalP"/>
    </source>
</evidence>
<evidence type="ECO:0000256" key="9">
    <source>
        <dbReference type="PIRSR" id="PIRSR615500-1"/>
    </source>
</evidence>
<dbReference type="PRINTS" id="PR00723">
    <property type="entry name" value="SUBTILISIN"/>
</dbReference>
<dbReference type="PROSITE" id="PS51892">
    <property type="entry name" value="SUBTILASE"/>
    <property type="match status" value="1"/>
</dbReference>
<feature type="chain" id="PRO_5022754822" evidence="12">
    <location>
        <begin position="22"/>
        <end position="746"/>
    </location>
</feature>
<dbReference type="PANTHER" id="PTHR10795">
    <property type="entry name" value="PROPROTEIN CONVERTASE SUBTILISIN/KEXIN"/>
    <property type="match status" value="1"/>
</dbReference>
<dbReference type="Gene3D" id="3.30.70.80">
    <property type="entry name" value="Peptidase S8 propeptide/proteinase inhibitor I9"/>
    <property type="match status" value="1"/>
</dbReference>
<protein>
    <submittedName>
        <fullName evidence="16">PREDICTED: subtilisin</fullName>
    </submittedName>
</protein>
<evidence type="ECO:0000256" key="3">
    <source>
        <dbReference type="ARBA" id="ARBA00022525"/>
    </source>
</evidence>
<keyword evidence="7 10" id="KW-0720">Serine protease</keyword>
<dbReference type="PROSITE" id="PS00138">
    <property type="entry name" value="SUBTILASE_SER"/>
    <property type="match status" value="1"/>
</dbReference>
<dbReference type="Pfam" id="PF00082">
    <property type="entry name" value="Peptidase_S8"/>
    <property type="match status" value="1"/>
</dbReference>
<feature type="active site" description="Charge relay system" evidence="9 10">
    <location>
        <position position="143"/>
    </location>
</feature>
<dbReference type="GO" id="GO:0006508">
    <property type="term" value="P:proteolysis"/>
    <property type="evidence" value="ECO:0007669"/>
    <property type="project" value="UniProtKB-KW"/>
</dbReference>
<gene>
    <name evidence="16" type="ORF">ALMOND_2B018523</name>
</gene>
<evidence type="ECO:0000259" key="13">
    <source>
        <dbReference type="Pfam" id="PF00082"/>
    </source>
</evidence>
<dbReference type="InterPro" id="IPR034197">
    <property type="entry name" value="Peptidases_S8_3"/>
</dbReference>
<dbReference type="Gene3D" id="3.50.30.30">
    <property type="match status" value="1"/>
</dbReference>
<dbReference type="OMA" id="GRIVYCV"/>
<dbReference type="InterPro" id="IPR010259">
    <property type="entry name" value="S8pro/Inhibitor_I9"/>
</dbReference>
<dbReference type="SUPFAM" id="SSF52743">
    <property type="entry name" value="Subtilisin-like"/>
    <property type="match status" value="1"/>
</dbReference>
<feature type="signal peptide" evidence="12">
    <location>
        <begin position="1"/>
        <end position="21"/>
    </location>
</feature>
<evidence type="ECO:0000256" key="10">
    <source>
        <dbReference type="PROSITE-ProRule" id="PRU01240"/>
    </source>
</evidence>
<dbReference type="FunCoup" id="A0A5E4F367">
    <property type="interactions" value="23"/>
</dbReference>
<dbReference type="InterPro" id="IPR023828">
    <property type="entry name" value="Peptidase_S8_Ser-AS"/>
</dbReference>
<sequence length="746" mass="80169">MRVLQNLLVTLLSTYVLATLAQETTQDGFDARKPYIVYMGELPGAETSAMARHHNLLVQAIGDEKIARASRIHSYGRTFNGFAARLLPHEAKALAEDDSVVSVFPNTMRQLHTTRSWDFLDLPIKLKKGNAQIQSNIVVGVLDTGIYLDGPSFNDTGYGPPPSKWKGKCVKGDNFKGCNNKVIGAKYFNLDSNHPWSGKLSPVDDEGHGTHTASTIAGIPVQGASVYGIAKGTARGGAPLSRIAVYKVCWPFTGCSDIDMLAAFDEAIADGVDLISISIGGPSRSFWEDPIAIGSFHAMKKGIFVSCSAGNDGPSEGTVQNVAPWVTTVAANTIDRELKTVIKLGNGKRFSGNALNTYTLKKQMYPLTSGTLASNKSENSYGNASACDSSTLNADKVKGRIVYCLGSSGQDFTIQRLRGAGTLMTQYELEDYAYSPVIPGTGILVKDGIKIDQYINSTKNPMAVIYKTRTVKTPDAPNIASFSARGPQRITPNILKPDISAPGINILAAYSRLASISGDPEDKRFSLFNMMSGTSMACPHVTAAAAYVKSFHPDWSPAAIKSALMTTATPINTRVGGSTLGTGAGQVDPKKAAHPGLIYDITVDDYISFLCKQGYNSTNIGILGGKKNVSCSDYKPPRGTDGLNYPSMHLHQQANDTPVKAVFYRRVTNVGYGSSVYKVNLIMPKFFSITVTPSTLKFTRSHQKRSFKVVVSGGTPTAGVPVSAVLEWGDHKHSVRSLITLYKDPS</sequence>
<feature type="active site" description="Charge relay system" evidence="9 10">
    <location>
        <position position="208"/>
    </location>
</feature>
<dbReference type="InterPro" id="IPR045051">
    <property type="entry name" value="SBT"/>
</dbReference>
<dbReference type="AlphaFoldDB" id="A0A5E4F367"/>
<dbReference type="GO" id="GO:0004252">
    <property type="term" value="F:serine-type endopeptidase activity"/>
    <property type="evidence" value="ECO:0007669"/>
    <property type="project" value="UniProtKB-UniRule"/>
</dbReference>
<evidence type="ECO:0000256" key="6">
    <source>
        <dbReference type="ARBA" id="ARBA00022801"/>
    </source>
</evidence>
<keyword evidence="8" id="KW-0325">Glycoprotein</keyword>
<organism evidence="16 17">
    <name type="scientific">Prunus dulcis</name>
    <name type="common">Almond</name>
    <name type="synonym">Amygdalus dulcis</name>
    <dbReference type="NCBI Taxonomy" id="3755"/>
    <lineage>
        <taxon>Eukaryota</taxon>
        <taxon>Viridiplantae</taxon>
        <taxon>Streptophyta</taxon>
        <taxon>Embryophyta</taxon>
        <taxon>Tracheophyta</taxon>
        <taxon>Spermatophyta</taxon>
        <taxon>Magnoliopsida</taxon>
        <taxon>eudicotyledons</taxon>
        <taxon>Gunneridae</taxon>
        <taxon>Pentapetalae</taxon>
        <taxon>rosids</taxon>
        <taxon>fabids</taxon>
        <taxon>Rosales</taxon>
        <taxon>Rosaceae</taxon>
        <taxon>Amygdaloideae</taxon>
        <taxon>Amygdaleae</taxon>
        <taxon>Prunus</taxon>
    </lineage>
</organism>
<feature type="domain" description="Peptidase S8/S53" evidence="13">
    <location>
        <begin position="135"/>
        <end position="570"/>
    </location>
</feature>
<dbReference type="InterPro" id="IPR041469">
    <property type="entry name" value="Subtilisin-like_FN3"/>
</dbReference>
<accession>A0A5E4F367</accession>
<dbReference type="Gene3D" id="3.40.50.200">
    <property type="entry name" value="Peptidase S8/S53 domain"/>
    <property type="match status" value="1"/>
</dbReference>
<evidence type="ECO:0000256" key="4">
    <source>
        <dbReference type="ARBA" id="ARBA00022670"/>
    </source>
</evidence>
<feature type="domain" description="Subtilisin-like protease fibronectin type-III" evidence="15">
    <location>
        <begin position="643"/>
        <end position="740"/>
    </location>
</feature>
<dbReference type="Proteomes" id="UP000327085">
    <property type="component" value="Chromosome 7"/>
</dbReference>
<evidence type="ECO:0000256" key="2">
    <source>
        <dbReference type="ARBA" id="ARBA00011073"/>
    </source>
</evidence>
<comment type="similarity">
    <text evidence="2 10 11">Belongs to the peptidase S8 family.</text>
</comment>